<dbReference type="RefSeq" id="WP_089531111.1">
    <property type="nucleotide sequence ID" value="NZ_CP022437.1"/>
</dbReference>
<dbReference type="InterPro" id="IPR005119">
    <property type="entry name" value="LysR_subst-bd"/>
</dbReference>
<protein>
    <submittedName>
        <fullName evidence="6">LysR family transcriptional regulator</fullName>
    </submittedName>
</protein>
<comment type="similarity">
    <text evidence="1">Belongs to the LysR transcriptional regulatory family.</text>
</comment>
<sequence>MKEQDCLLLVTLHEEQNMTNAADRLYLSQPAISYRLRQIEKEYTIKIINREGNKIRFTPEGEYLVEFSKNTLLELSKMKDYIKTIKNDTQGRLRIGVSSNFALYKLPPLVRKFLELHPKVQVKVNTGWSSEIVQLLEKNEIQIGIITGNYKWLEKKVLLNQDPISIISKKPINLKELPFLPMISYQPNNLIRKTQKPANPLSELIENWWQEKFKSPPMTSMEVDKVETCKEMVQNNLGYSIIPKSCLTNNDSFYSYDLKMENNQLIYRKTWLIFRESSLQLTTVNDFAEHMKRAMRS</sequence>
<dbReference type="Pfam" id="PF03466">
    <property type="entry name" value="LysR_substrate"/>
    <property type="match status" value="1"/>
</dbReference>
<proteinExistence type="inferred from homology"/>
<dbReference type="SUPFAM" id="SSF46785">
    <property type="entry name" value="Winged helix' DNA-binding domain"/>
    <property type="match status" value="1"/>
</dbReference>
<dbReference type="Pfam" id="PF00126">
    <property type="entry name" value="HTH_1"/>
    <property type="match status" value="1"/>
</dbReference>
<dbReference type="PRINTS" id="PR00039">
    <property type="entry name" value="HTHLYSR"/>
</dbReference>
<evidence type="ECO:0000256" key="1">
    <source>
        <dbReference type="ARBA" id="ARBA00009437"/>
    </source>
</evidence>
<keyword evidence="3" id="KW-0238">DNA-binding</keyword>
<evidence type="ECO:0000313" key="6">
    <source>
        <dbReference type="EMBL" id="ASN04397.1"/>
    </source>
</evidence>
<evidence type="ECO:0000259" key="5">
    <source>
        <dbReference type="PROSITE" id="PS50931"/>
    </source>
</evidence>
<name>A0A221M9T0_9BACI</name>
<dbReference type="GO" id="GO:0000976">
    <property type="term" value="F:transcription cis-regulatory region binding"/>
    <property type="evidence" value="ECO:0007669"/>
    <property type="project" value="TreeGrafter"/>
</dbReference>
<dbReference type="EMBL" id="CP022437">
    <property type="protein sequence ID" value="ASN04397.1"/>
    <property type="molecule type" value="Genomic_DNA"/>
</dbReference>
<evidence type="ECO:0000256" key="3">
    <source>
        <dbReference type="ARBA" id="ARBA00023125"/>
    </source>
</evidence>
<dbReference type="KEGG" id="vne:CFK40_04930"/>
<accession>A0A221M9T0</accession>
<organism evidence="6 7">
    <name type="scientific">Virgibacillus necropolis</name>
    <dbReference type="NCBI Taxonomy" id="163877"/>
    <lineage>
        <taxon>Bacteria</taxon>
        <taxon>Bacillati</taxon>
        <taxon>Bacillota</taxon>
        <taxon>Bacilli</taxon>
        <taxon>Bacillales</taxon>
        <taxon>Bacillaceae</taxon>
        <taxon>Virgibacillus</taxon>
    </lineage>
</organism>
<dbReference type="AlphaFoldDB" id="A0A221M9T0"/>
<dbReference type="Gene3D" id="1.10.10.10">
    <property type="entry name" value="Winged helix-like DNA-binding domain superfamily/Winged helix DNA-binding domain"/>
    <property type="match status" value="1"/>
</dbReference>
<gene>
    <name evidence="6" type="ORF">CFK40_04930</name>
</gene>
<dbReference type="PROSITE" id="PS50931">
    <property type="entry name" value="HTH_LYSR"/>
    <property type="match status" value="1"/>
</dbReference>
<dbReference type="Gene3D" id="3.40.190.290">
    <property type="match status" value="1"/>
</dbReference>
<keyword evidence="2" id="KW-0805">Transcription regulation</keyword>
<dbReference type="InterPro" id="IPR000847">
    <property type="entry name" value="LysR_HTH_N"/>
</dbReference>
<evidence type="ECO:0000256" key="4">
    <source>
        <dbReference type="ARBA" id="ARBA00023163"/>
    </source>
</evidence>
<dbReference type="CDD" id="cd05466">
    <property type="entry name" value="PBP2_LTTR_substrate"/>
    <property type="match status" value="1"/>
</dbReference>
<dbReference type="PANTHER" id="PTHR30126:SF78">
    <property type="entry name" value="HTH LYSR-TYPE DOMAIN-CONTAINING PROTEIN"/>
    <property type="match status" value="1"/>
</dbReference>
<dbReference type="SUPFAM" id="SSF53850">
    <property type="entry name" value="Periplasmic binding protein-like II"/>
    <property type="match status" value="1"/>
</dbReference>
<dbReference type="PANTHER" id="PTHR30126">
    <property type="entry name" value="HTH-TYPE TRANSCRIPTIONAL REGULATOR"/>
    <property type="match status" value="1"/>
</dbReference>
<evidence type="ECO:0000313" key="7">
    <source>
        <dbReference type="Proteomes" id="UP000204391"/>
    </source>
</evidence>
<feature type="domain" description="HTH lysR-type" evidence="5">
    <location>
        <begin position="1"/>
        <end position="58"/>
    </location>
</feature>
<dbReference type="OrthoDB" id="107670at2"/>
<dbReference type="InterPro" id="IPR036388">
    <property type="entry name" value="WH-like_DNA-bd_sf"/>
</dbReference>
<dbReference type="Proteomes" id="UP000204391">
    <property type="component" value="Chromosome"/>
</dbReference>
<keyword evidence="7" id="KW-1185">Reference proteome</keyword>
<dbReference type="GO" id="GO:0003700">
    <property type="term" value="F:DNA-binding transcription factor activity"/>
    <property type="evidence" value="ECO:0007669"/>
    <property type="project" value="InterPro"/>
</dbReference>
<evidence type="ECO:0000256" key="2">
    <source>
        <dbReference type="ARBA" id="ARBA00023015"/>
    </source>
</evidence>
<dbReference type="InterPro" id="IPR036390">
    <property type="entry name" value="WH_DNA-bd_sf"/>
</dbReference>
<keyword evidence="4" id="KW-0804">Transcription</keyword>
<reference evidence="6 7" key="1">
    <citation type="journal article" date="2003" name="Int. J. Syst. Evol. Microbiol.">
        <title>Virgibacillus carmonensis sp. nov., Virgibacillus necropolis sp. nov. and Virgibacillus picturae sp. nov., three novel species isolated from deteriorated mural paintings, transfer of the species of the genus salibacillus to Virgibacillus, as Virgibacillus marismortui comb. nov. and Virgibacillus salexigens comb. nov., and emended description of the genus Virgibacillus.</title>
        <authorList>
            <person name="Heyrman J."/>
            <person name="Logan N.A."/>
            <person name="Busse H.J."/>
            <person name="Balcaen A."/>
            <person name="Lebbe L."/>
            <person name="Rodriguez-Diaz M."/>
            <person name="Swings J."/>
            <person name="De Vos P."/>
        </authorList>
    </citation>
    <scope>NUCLEOTIDE SEQUENCE [LARGE SCALE GENOMIC DNA]</scope>
    <source>
        <strain evidence="6 7">LMG 19488</strain>
    </source>
</reference>